<reference evidence="2 3" key="1">
    <citation type="journal article" date="2021" name="Sci. Rep.">
        <title>Chromosome anchoring in Senegalese sole (Solea senegalensis) reveals sex-associated markers and genome rearrangements in flatfish.</title>
        <authorList>
            <person name="Guerrero-Cozar I."/>
            <person name="Gomez-Garrido J."/>
            <person name="Berbel C."/>
            <person name="Martinez-Blanch J.F."/>
            <person name="Alioto T."/>
            <person name="Claros M.G."/>
            <person name="Gagnaire P.A."/>
            <person name="Manchado M."/>
        </authorList>
    </citation>
    <scope>NUCLEOTIDE SEQUENCE [LARGE SCALE GENOMIC DNA]</scope>
    <source>
        <strain evidence="2">Sse05_10M</strain>
    </source>
</reference>
<gene>
    <name evidence="2" type="ORF">JOB18_036405</name>
</gene>
<evidence type="ECO:0000313" key="3">
    <source>
        <dbReference type="Proteomes" id="UP000693946"/>
    </source>
</evidence>
<feature type="region of interest" description="Disordered" evidence="1">
    <location>
        <begin position="34"/>
        <end position="80"/>
    </location>
</feature>
<feature type="compositionally biased region" description="Basic residues" evidence="1">
    <location>
        <begin position="49"/>
        <end position="61"/>
    </location>
</feature>
<dbReference type="EMBL" id="JAGKHQ010000003">
    <property type="protein sequence ID" value="KAG7520816.1"/>
    <property type="molecule type" value="Genomic_DNA"/>
</dbReference>
<protein>
    <submittedName>
        <fullName evidence="2">Uncharacterized protein</fullName>
    </submittedName>
</protein>
<evidence type="ECO:0000313" key="2">
    <source>
        <dbReference type="EMBL" id="KAG7520816.1"/>
    </source>
</evidence>
<name>A0AAV6SW38_SOLSE</name>
<sequence length="117" mass="13315">MERKEAQQQWKRVQCALPHQSRLQFPFHLLTDTPSCSAPLRHKGESQRHKSPRAAAPHRRPSLTQLPPGHGDGLTTGEERKQENFRRACACVILPVSVLHTGSGRHELRDILCEQEK</sequence>
<dbReference type="Proteomes" id="UP000693946">
    <property type="component" value="Linkage Group LG11"/>
</dbReference>
<organism evidence="2 3">
    <name type="scientific">Solea senegalensis</name>
    <name type="common">Senegalese sole</name>
    <dbReference type="NCBI Taxonomy" id="28829"/>
    <lineage>
        <taxon>Eukaryota</taxon>
        <taxon>Metazoa</taxon>
        <taxon>Chordata</taxon>
        <taxon>Craniata</taxon>
        <taxon>Vertebrata</taxon>
        <taxon>Euteleostomi</taxon>
        <taxon>Actinopterygii</taxon>
        <taxon>Neopterygii</taxon>
        <taxon>Teleostei</taxon>
        <taxon>Neoteleostei</taxon>
        <taxon>Acanthomorphata</taxon>
        <taxon>Carangaria</taxon>
        <taxon>Pleuronectiformes</taxon>
        <taxon>Pleuronectoidei</taxon>
        <taxon>Soleidae</taxon>
        <taxon>Solea</taxon>
    </lineage>
</organism>
<comment type="caution">
    <text evidence="2">The sequence shown here is derived from an EMBL/GenBank/DDBJ whole genome shotgun (WGS) entry which is preliminary data.</text>
</comment>
<proteinExistence type="predicted"/>
<evidence type="ECO:0000256" key="1">
    <source>
        <dbReference type="SAM" id="MobiDB-lite"/>
    </source>
</evidence>
<accession>A0AAV6SW38</accession>
<keyword evidence="3" id="KW-1185">Reference proteome</keyword>
<dbReference type="AlphaFoldDB" id="A0AAV6SW38"/>